<accession>A0A8T5UTM4</accession>
<proteinExistence type="predicted"/>
<organism evidence="1 2">
    <name type="scientific">Bradyrhizobium barranii subsp. apii</name>
    <dbReference type="NCBI Taxonomy" id="2819348"/>
    <lineage>
        <taxon>Bacteria</taxon>
        <taxon>Pseudomonadati</taxon>
        <taxon>Pseudomonadota</taxon>
        <taxon>Alphaproteobacteria</taxon>
        <taxon>Hyphomicrobiales</taxon>
        <taxon>Nitrobacteraceae</taxon>
        <taxon>Bradyrhizobium</taxon>
        <taxon>Bradyrhizobium barranii</taxon>
    </lineage>
</organism>
<dbReference type="EMBL" id="CP096255">
    <property type="protein sequence ID" value="UPT88196.1"/>
    <property type="molecule type" value="Genomic_DNA"/>
</dbReference>
<sequence>MLDSIRLDWNDLSKKPVADQHTKGIKKLLRWCEEELKALRKYYNETDA</sequence>
<name>A0A8T5UTM4_9BRAD</name>
<dbReference type="Proteomes" id="UP000551709">
    <property type="component" value="Chromosome"/>
</dbReference>
<reference evidence="1" key="2">
    <citation type="submission" date="2022-04" db="EMBL/GenBank/DDBJ databases">
        <authorList>
            <person name="Bromfield E.S.P."/>
            <person name="Cloutier S."/>
        </authorList>
    </citation>
    <scope>NUCLEOTIDE SEQUENCE</scope>
    <source>
        <strain evidence="1">1S5</strain>
    </source>
</reference>
<protein>
    <submittedName>
        <fullName evidence="1">Uncharacterized protein</fullName>
    </submittedName>
</protein>
<evidence type="ECO:0000313" key="2">
    <source>
        <dbReference type="Proteomes" id="UP000551709"/>
    </source>
</evidence>
<evidence type="ECO:0000313" key="1">
    <source>
        <dbReference type="EMBL" id="UPT88196.1"/>
    </source>
</evidence>
<gene>
    <name evidence="1" type="ORF">HAP41_0000003355</name>
</gene>
<reference evidence="1" key="1">
    <citation type="journal article" date="2017" name="Syst. Appl. Microbiol.">
        <title>Soybeans inoculated with root zone soils of Canadian native legumes harbour diverse and novel Bradyrhizobium spp. that possess agricultural potential.</title>
        <authorList>
            <person name="Bromfield E.S.P."/>
            <person name="Cloutier S."/>
            <person name="Tambong J.T."/>
            <person name="Tran Thi T.V."/>
        </authorList>
    </citation>
    <scope>NUCLEOTIDE SEQUENCE</scope>
    <source>
        <strain evidence="1">1S5</strain>
    </source>
</reference>
<dbReference type="AlphaFoldDB" id="A0A8T5UTM4"/>
<dbReference type="RefSeq" id="WP_166057290.1">
    <property type="nucleotide sequence ID" value="NZ_CP096255.1"/>
</dbReference>